<evidence type="ECO:0000259" key="3">
    <source>
        <dbReference type="Pfam" id="PF16344"/>
    </source>
</evidence>
<dbReference type="PANTHER" id="PTHR30273">
    <property type="entry name" value="PERIPLASMIC SIGNAL SENSOR AND SIGMA FACTOR ACTIVATOR FECR-RELATED"/>
    <property type="match status" value="1"/>
</dbReference>
<dbReference type="InterPro" id="IPR012373">
    <property type="entry name" value="Ferrdict_sens_TM"/>
</dbReference>
<dbReference type="InterPro" id="IPR032508">
    <property type="entry name" value="FecR_C"/>
</dbReference>
<dbReference type="AlphaFoldDB" id="A0A847SLY5"/>
<proteinExistence type="predicted"/>
<reference evidence="4 5" key="1">
    <citation type="submission" date="2020-04" db="EMBL/GenBank/DDBJ databases">
        <authorList>
            <person name="Yin C."/>
        </authorList>
    </citation>
    <scope>NUCLEOTIDE SEQUENCE [LARGE SCALE GENOMIC DNA]</scope>
    <source>
        <strain evidence="4 5">Ak56</strain>
    </source>
</reference>
<keyword evidence="1" id="KW-0812">Transmembrane</keyword>
<comment type="caution">
    <text evidence="4">The sequence shown here is derived from an EMBL/GenBank/DDBJ whole genome shotgun (WGS) entry which is preliminary data.</text>
</comment>
<evidence type="ECO:0000259" key="2">
    <source>
        <dbReference type="Pfam" id="PF04773"/>
    </source>
</evidence>
<keyword evidence="1" id="KW-0472">Membrane</keyword>
<dbReference type="Pfam" id="PF04773">
    <property type="entry name" value="FecR"/>
    <property type="match status" value="1"/>
</dbReference>
<dbReference type="RefSeq" id="WP_168740831.1">
    <property type="nucleotide sequence ID" value="NZ_JABAHZ010000005.1"/>
</dbReference>
<dbReference type="Proteomes" id="UP000552864">
    <property type="component" value="Unassembled WGS sequence"/>
</dbReference>
<keyword evidence="5" id="KW-1185">Reference proteome</keyword>
<keyword evidence="1" id="KW-1133">Transmembrane helix</keyword>
<dbReference type="InterPro" id="IPR006860">
    <property type="entry name" value="FecR"/>
</dbReference>
<protein>
    <submittedName>
        <fullName evidence="4">FecR family protein</fullName>
    </submittedName>
</protein>
<dbReference type="Pfam" id="PF16344">
    <property type="entry name" value="FecR_C"/>
    <property type="match status" value="1"/>
</dbReference>
<dbReference type="EMBL" id="JABAHZ010000005">
    <property type="protein sequence ID" value="NLR81184.1"/>
    <property type="molecule type" value="Genomic_DNA"/>
</dbReference>
<evidence type="ECO:0000256" key="1">
    <source>
        <dbReference type="SAM" id="Phobius"/>
    </source>
</evidence>
<dbReference type="PANTHER" id="PTHR30273:SF2">
    <property type="entry name" value="PROTEIN FECR"/>
    <property type="match status" value="1"/>
</dbReference>
<evidence type="ECO:0000313" key="5">
    <source>
        <dbReference type="Proteomes" id="UP000552864"/>
    </source>
</evidence>
<dbReference type="Gene3D" id="3.55.50.30">
    <property type="match status" value="1"/>
</dbReference>
<name>A0A847SLY5_9BACT</name>
<accession>A0A847SLY5</accession>
<evidence type="ECO:0000313" key="4">
    <source>
        <dbReference type="EMBL" id="NLR81184.1"/>
    </source>
</evidence>
<dbReference type="Gene3D" id="2.60.120.1440">
    <property type="match status" value="1"/>
</dbReference>
<feature type="domain" description="Protein FecR C-terminal" evidence="3">
    <location>
        <begin position="327"/>
        <end position="394"/>
    </location>
</feature>
<feature type="transmembrane region" description="Helical" evidence="1">
    <location>
        <begin position="92"/>
        <end position="110"/>
    </location>
</feature>
<organism evidence="4 5">
    <name type="scientific">Chitinophaga eiseniae</name>
    <dbReference type="NCBI Taxonomy" id="634771"/>
    <lineage>
        <taxon>Bacteria</taxon>
        <taxon>Pseudomonadati</taxon>
        <taxon>Bacteroidota</taxon>
        <taxon>Chitinophagia</taxon>
        <taxon>Chitinophagales</taxon>
        <taxon>Chitinophagaceae</taxon>
        <taxon>Chitinophaga</taxon>
    </lineage>
</organism>
<sequence length="396" mass="44097">MENTVLKDLLKSYQQDQPLTREDISQLRQLLMNPENAAQVDAWLMQQFMAIHSETIAEDTDINVLFSELQSRLSVVPPRANPIKSLIIRLPGWIRAAACVLLIMGLSLLWRNWSRTSNRHQMAKTQQEVLPASEGAILTLGDGSTIALDQLRDSIIKDGNGNVLHAGNGGLVYNESTAQSSAITFNTLTTPRGRLYHLVLEDGSAVWLNTASSLRYPSRFGNASREVELQGEAYFEIAPDASRPFKVSVNKHTLVQVLGTRFNIKAYGEEEAIRATLLEGAVNVMSGQHQQRLAPGQQAQIPASGGFINFIPNADIDQAMAWRNGVFRFEQTNMRAVMQELSRWYNVNIVYEKGAPLHKTFSGELQRDLNLSQVLKGLSTMGVHYRIDNTTVVILP</sequence>
<gene>
    <name evidence="4" type="ORF">HGH91_21325</name>
</gene>
<dbReference type="GO" id="GO:0016989">
    <property type="term" value="F:sigma factor antagonist activity"/>
    <property type="evidence" value="ECO:0007669"/>
    <property type="project" value="TreeGrafter"/>
</dbReference>
<feature type="domain" description="FecR protein" evidence="2">
    <location>
        <begin position="187"/>
        <end position="283"/>
    </location>
</feature>